<dbReference type="EMBL" id="AZBU02000001">
    <property type="protein sequence ID" value="TMS33846.1"/>
    <property type="molecule type" value="Genomic_DNA"/>
</dbReference>
<evidence type="ECO:0000313" key="2">
    <source>
        <dbReference type="Proteomes" id="UP000298663"/>
    </source>
</evidence>
<dbReference type="Proteomes" id="UP000298663">
    <property type="component" value="Unassembled WGS sequence"/>
</dbReference>
<gene>
    <name evidence="1" type="ORF">L596_001537</name>
</gene>
<protein>
    <submittedName>
        <fullName evidence="1">Uncharacterized protein</fullName>
    </submittedName>
</protein>
<evidence type="ECO:0000313" key="1">
    <source>
        <dbReference type="EMBL" id="TMS33846.1"/>
    </source>
</evidence>
<reference evidence="1 2" key="2">
    <citation type="journal article" date="2019" name="G3 (Bethesda)">
        <title>Hybrid Assembly of the Genome of the Entomopathogenic Nematode Steinernema carpocapsae Identifies the X-Chromosome.</title>
        <authorList>
            <person name="Serra L."/>
            <person name="Macchietto M."/>
            <person name="Macias-Munoz A."/>
            <person name="McGill C.J."/>
            <person name="Rodriguez I.M."/>
            <person name="Rodriguez B."/>
            <person name="Murad R."/>
            <person name="Mortazavi A."/>
        </authorList>
    </citation>
    <scope>NUCLEOTIDE SEQUENCE [LARGE SCALE GENOMIC DNA]</scope>
    <source>
        <strain evidence="1 2">ALL</strain>
    </source>
</reference>
<proteinExistence type="predicted"/>
<comment type="caution">
    <text evidence="1">The sequence shown here is derived from an EMBL/GenBank/DDBJ whole genome shotgun (WGS) entry which is preliminary data.</text>
</comment>
<dbReference type="AlphaFoldDB" id="A0A4U8ULU7"/>
<name>A0A4U8ULU7_STECR</name>
<reference evidence="1 2" key="1">
    <citation type="journal article" date="2015" name="Genome Biol.">
        <title>Comparative genomics of Steinernema reveals deeply conserved gene regulatory networks.</title>
        <authorList>
            <person name="Dillman A.R."/>
            <person name="Macchietto M."/>
            <person name="Porter C.F."/>
            <person name="Rogers A."/>
            <person name="Williams B."/>
            <person name="Antoshechkin I."/>
            <person name="Lee M.M."/>
            <person name="Goodwin Z."/>
            <person name="Lu X."/>
            <person name="Lewis E.E."/>
            <person name="Goodrich-Blair H."/>
            <person name="Stock S.P."/>
            <person name="Adams B.J."/>
            <person name="Sternberg P.W."/>
            <person name="Mortazavi A."/>
        </authorList>
    </citation>
    <scope>NUCLEOTIDE SEQUENCE [LARGE SCALE GENOMIC DNA]</scope>
    <source>
        <strain evidence="1 2">ALL</strain>
    </source>
</reference>
<organism evidence="1 2">
    <name type="scientific">Steinernema carpocapsae</name>
    <name type="common">Entomopathogenic nematode</name>
    <dbReference type="NCBI Taxonomy" id="34508"/>
    <lineage>
        <taxon>Eukaryota</taxon>
        <taxon>Metazoa</taxon>
        <taxon>Ecdysozoa</taxon>
        <taxon>Nematoda</taxon>
        <taxon>Chromadorea</taxon>
        <taxon>Rhabditida</taxon>
        <taxon>Tylenchina</taxon>
        <taxon>Panagrolaimomorpha</taxon>
        <taxon>Strongyloidoidea</taxon>
        <taxon>Steinernematidae</taxon>
        <taxon>Steinernema</taxon>
    </lineage>
</organism>
<sequence>MTGYCGRPVLRLRDEFRKPFSICPLNRDQWPVAKIGNFSWSAKHLEYFELDDDGDLQCFSDVTCEPTNVKKLTTLWSCLAKVTFLRIGGGLRNVLAETTFVHLFNSTDRFSTLVLSLTVGSRITAVFGSKLSSRTAWTSRIRKICSLRVLRTPLTSRLEAWNCIFPRRFWGSIPISSTRCSTAISRRKLKTFTC</sequence>
<accession>A0A4U8ULU7</accession>
<keyword evidence="2" id="KW-1185">Reference proteome</keyword>